<keyword evidence="3 6" id="KW-0238">DNA-binding</keyword>
<sequence length="335" mass="36705">MSRPTMQEIADALDTSRITVWKALNNRPGVSEALRRQILQKAQELGYNKGGTAASAAAPAAARTVSVVVSRPESSLFWMQIVHRLARELTAQGWNLMYTYLPAYGEEGYTLPRALTDGSVAGVIVLNIYSRPLLRLLAALPLPKVFLDTVPGFLPPALGGDLLLLEGRAAVRQITGRLLDAGHTRLSFIGDVGYAQTNTDRYEGFLDAHRARGLTPDERLCLTGPFGLYTHYEEISAFLNALDAPPDGFVCASDYIAHYIQQYYDDRGLPRTVPLTGFDNNTEYANVADRITTVDTQTPTIGARLAMHILFRLANPDAACEVCYLTTRVIDRTGG</sequence>
<keyword evidence="2" id="KW-0805">Transcription regulation</keyword>
<evidence type="ECO:0000256" key="2">
    <source>
        <dbReference type="ARBA" id="ARBA00023015"/>
    </source>
</evidence>
<comment type="caution">
    <text evidence="6">The sequence shown here is derived from an EMBL/GenBank/DDBJ whole genome shotgun (WGS) entry which is preliminary data.</text>
</comment>
<dbReference type="SUPFAM" id="SSF53822">
    <property type="entry name" value="Periplasmic binding protein-like I"/>
    <property type="match status" value="1"/>
</dbReference>
<dbReference type="SMART" id="SM00354">
    <property type="entry name" value="HTH_LACI"/>
    <property type="match status" value="1"/>
</dbReference>
<organism evidence="6 7">
    <name type="scientific">Candidatus Gemmiger excrementipullorum</name>
    <dbReference type="NCBI Taxonomy" id="2838610"/>
    <lineage>
        <taxon>Bacteria</taxon>
        <taxon>Bacillati</taxon>
        <taxon>Bacillota</taxon>
        <taxon>Clostridia</taxon>
        <taxon>Eubacteriales</taxon>
        <taxon>Gemmiger</taxon>
    </lineage>
</organism>
<dbReference type="EMBL" id="DXEI01000156">
    <property type="protein sequence ID" value="HIX95843.1"/>
    <property type="molecule type" value="Genomic_DNA"/>
</dbReference>
<evidence type="ECO:0000256" key="3">
    <source>
        <dbReference type="ARBA" id="ARBA00023125"/>
    </source>
</evidence>
<reference evidence="6" key="1">
    <citation type="journal article" date="2021" name="PeerJ">
        <title>Extensive microbial diversity within the chicken gut microbiome revealed by metagenomics and culture.</title>
        <authorList>
            <person name="Gilroy R."/>
            <person name="Ravi A."/>
            <person name="Getino M."/>
            <person name="Pursley I."/>
            <person name="Horton D.L."/>
            <person name="Alikhan N.F."/>
            <person name="Baker D."/>
            <person name="Gharbi K."/>
            <person name="Hall N."/>
            <person name="Watson M."/>
            <person name="Adriaenssens E.M."/>
            <person name="Foster-Nyarko E."/>
            <person name="Jarju S."/>
            <person name="Secka A."/>
            <person name="Antonio M."/>
            <person name="Oren A."/>
            <person name="Chaudhuri R.R."/>
            <person name="La Ragione R."/>
            <person name="Hildebrand F."/>
            <person name="Pallen M.J."/>
        </authorList>
    </citation>
    <scope>NUCLEOTIDE SEQUENCE</scope>
    <source>
        <strain evidence="6">ChiHecec2B26-7398</strain>
    </source>
</reference>
<dbReference type="PROSITE" id="PS50932">
    <property type="entry name" value="HTH_LACI_2"/>
    <property type="match status" value="1"/>
</dbReference>
<reference evidence="6" key="2">
    <citation type="submission" date="2021-04" db="EMBL/GenBank/DDBJ databases">
        <authorList>
            <person name="Gilroy R."/>
        </authorList>
    </citation>
    <scope>NUCLEOTIDE SEQUENCE</scope>
    <source>
        <strain evidence="6">ChiHecec2B26-7398</strain>
    </source>
</reference>
<dbReference type="Gene3D" id="3.40.50.2300">
    <property type="match status" value="2"/>
</dbReference>
<dbReference type="InterPro" id="IPR028082">
    <property type="entry name" value="Peripla_BP_I"/>
</dbReference>
<evidence type="ECO:0000313" key="7">
    <source>
        <dbReference type="Proteomes" id="UP000886751"/>
    </source>
</evidence>
<dbReference type="InterPro" id="IPR010982">
    <property type="entry name" value="Lambda_DNA-bd_dom_sf"/>
</dbReference>
<proteinExistence type="predicted"/>
<keyword evidence="1" id="KW-0678">Repressor</keyword>
<dbReference type="Pfam" id="PF13377">
    <property type="entry name" value="Peripla_BP_3"/>
    <property type="match status" value="1"/>
</dbReference>
<evidence type="ECO:0000259" key="5">
    <source>
        <dbReference type="PROSITE" id="PS50932"/>
    </source>
</evidence>
<evidence type="ECO:0000256" key="1">
    <source>
        <dbReference type="ARBA" id="ARBA00022491"/>
    </source>
</evidence>
<dbReference type="AlphaFoldDB" id="A0A9D2BVN7"/>
<dbReference type="PANTHER" id="PTHR30146">
    <property type="entry name" value="LACI-RELATED TRANSCRIPTIONAL REPRESSOR"/>
    <property type="match status" value="1"/>
</dbReference>
<gene>
    <name evidence="6" type="ORF">H9846_10375</name>
</gene>
<protein>
    <submittedName>
        <fullName evidence="6">LacI family DNA-binding transcriptional regulator</fullName>
    </submittedName>
</protein>
<dbReference type="InterPro" id="IPR000843">
    <property type="entry name" value="HTH_LacI"/>
</dbReference>
<evidence type="ECO:0000313" key="6">
    <source>
        <dbReference type="EMBL" id="HIX95843.1"/>
    </source>
</evidence>
<dbReference type="SUPFAM" id="SSF47413">
    <property type="entry name" value="lambda repressor-like DNA-binding domains"/>
    <property type="match status" value="1"/>
</dbReference>
<dbReference type="PANTHER" id="PTHR30146:SF148">
    <property type="entry name" value="HTH-TYPE TRANSCRIPTIONAL REPRESSOR PURR-RELATED"/>
    <property type="match status" value="1"/>
</dbReference>
<evidence type="ECO:0000256" key="4">
    <source>
        <dbReference type="ARBA" id="ARBA00023163"/>
    </source>
</evidence>
<keyword evidence="4" id="KW-0804">Transcription</keyword>
<dbReference type="GO" id="GO:0003700">
    <property type="term" value="F:DNA-binding transcription factor activity"/>
    <property type="evidence" value="ECO:0007669"/>
    <property type="project" value="TreeGrafter"/>
</dbReference>
<dbReference type="InterPro" id="IPR046335">
    <property type="entry name" value="LacI/GalR-like_sensor"/>
</dbReference>
<dbReference type="CDD" id="cd01392">
    <property type="entry name" value="HTH_LacI"/>
    <property type="match status" value="1"/>
</dbReference>
<feature type="domain" description="HTH lacI-type" evidence="5">
    <location>
        <begin position="4"/>
        <end position="58"/>
    </location>
</feature>
<dbReference type="GO" id="GO:0000976">
    <property type="term" value="F:transcription cis-regulatory region binding"/>
    <property type="evidence" value="ECO:0007669"/>
    <property type="project" value="TreeGrafter"/>
</dbReference>
<accession>A0A9D2BVN7</accession>
<dbReference type="Proteomes" id="UP000886751">
    <property type="component" value="Unassembled WGS sequence"/>
</dbReference>
<name>A0A9D2BVN7_9FIRM</name>
<dbReference type="Gene3D" id="1.10.260.40">
    <property type="entry name" value="lambda repressor-like DNA-binding domains"/>
    <property type="match status" value="1"/>
</dbReference>